<protein>
    <recommendedName>
        <fullName evidence="2">Alpha-amylase/branching enzyme C-terminal all beta domain-containing protein</fullName>
    </recommendedName>
</protein>
<dbReference type="InterPro" id="IPR013780">
    <property type="entry name" value="Glyco_hydro_b"/>
</dbReference>
<feature type="domain" description="Alpha-amylase/branching enzyme C-terminal all beta" evidence="2">
    <location>
        <begin position="273"/>
        <end position="364"/>
    </location>
</feature>
<dbReference type="SUPFAM" id="SSF51445">
    <property type="entry name" value="(Trans)glycosidases"/>
    <property type="match status" value="1"/>
</dbReference>
<gene>
    <name evidence="3" type="ORF">PCOR1329_LOCUS67615</name>
</gene>
<evidence type="ECO:0000256" key="1">
    <source>
        <dbReference type="SAM" id="MobiDB-lite"/>
    </source>
</evidence>
<accession>A0ABN9WI88</accession>
<dbReference type="EMBL" id="CAUYUJ010018771">
    <property type="protein sequence ID" value="CAK0886207.1"/>
    <property type="molecule type" value="Genomic_DNA"/>
</dbReference>
<dbReference type="Pfam" id="PF02806">
    <property type="entry name" value="Alpha-amylase_C"/>
    <property type="match status" value="1"/>
</dbReference>
<name>A0ABN9WI88_9DINO</name>
<feature type="region of interest" description="Disordered" evidence="1">
    <location>
        <begin position="384"/>
        <end position="442"/>
    </location>
</feature>
<dbReference type="Gene3D" id="3.20.20.80">
    <property type="entry name" value="Glycosidases"/>
    <property type="match status" value="1"/>
</dbReference>
<dbReference type="SUPFAM" id="SSF51011">
    <property type="entry name" value="Glycosyl hydrolase domain"/>
    <property type="match status" value="1"/>
</dbReference>
<feature type="region of interest" description="Disordered" evidence="1">
    <location>
        <begin position="454"/>
        <end position="517"/>
    </location>
</feature>
<evidence type="ECO:0000259" key="2">
    <source>
        <dbReference type="Pfam" id="PF02806"/>
    </source>
</evidence>
<comment type="caution">
    <text evidence="3">The sequence shown here is derived from an EMBL/GenBank/DDBJ whole genome shotgun (WGS) entry which is preliminary data.</text>
</comment>
<keyword evidence="4" id="KW-1185">Reference proteome</keyword>
<evidence type="ECO:0000313" key="3">
    <source>
        <dbReference type="EMBL" id="CAK0886207.1"/>
    </source>
</evidence>
<organism evidence="3 4">
    <name type="scientific">Prorocentrum cordatum</name>
    <dbReference type="NCBI Taxonomy" id="2364126"/>
    <lineage>
        <taxon>Eukaryota</taxon>
        <taxon>Sar</taxon>
        <taxon>Alveolata</taxon>
        <taxon>Dinophyceae</taxon>
        <taxon>Prorocentrales</taxon>
        <taxon>Prorocentraceae</taxon>
        <taxon>Prorocentrum</taxon>
    </lineage>
</organism>
<feature type="compositionally biased region" description="Basic and acidic residues" evidence="1">
    <location>
        <begin position="407"/>
        <end position="421"/>
    </location>
</feature>
<dbReference type="InterPro" id="IPR017853">
    <property type="entry name" value="GH"/>
</dbReference>
<evidence type="ECO:0000313" key="4">
    <source>
        <dbReference type="Proteomes" id="UP001189429"/>
    </source>
</evidence>
<reference evidence="3" key="1">
    <citation type="submission" date="2023-10" db="EMBL/GenBank/DDBJ databases">
        <authorList>
            <person name="Chen Y."/>
            <person name="Shah S."/>
            <person name="Dougan E. K."/>
            <person name="Thang M."/>
            <person name="Chan C."/>
        </authorList>
    </citation>
    <scope>NUCLEOTIDE SEQUENCE [LARGE SCALE GENOMIC DNA]</scope>
</reference>
<dbReference type="InterPro" id="IPR006048">
    <property type="entry name" value="A-amylase/branching_C"/>
</dbReference>
<dbReference type="PANTHER" id="PTHR43651">
    <property type="entry name" value="1,4-ALPHA-GLUCAN-BRANCHING ENZYME"/>
    <property type="match status" value="1"/>
</dbReference>
<dbReference type="PANTHER" id="PTHR43651:SF3">
    <property type="entry name" value="1,4-ALPHA-GLUCAN-BRANCHING ENZYME"/>
    <property type="match status" value="1"/>
</dbReference>
<dbReference type="Proteomes" id="UP001189429">
    <property type="component" value="Unassembled WGS sequence"/>
</dbReference>
<dbReference type="Gene3D" id="2.60.40.1180">
    <property type="entry name" value="Golgi alpha-mannosidase II"/>
    <property type="match status" value="1"/>
</dbReference>
<feature type="compositionally biased region" description="Basic and acidic residues" evidence="1">
    <location>
        <begin position="462"/>
        <end position="477"/>
    </location>
</feature>
<proteinExistence type="predicted"/>
<sequence length="528" mass="59441">MANMLLPEGEGPAALVVVPLAAACTTRLNGLRHRFDFQRCGFLRSLSSRRVVSSTCISLLLLVRLLRLRSRRASDTLRVPDALVVSRCGSARGRAGELAPAHVCLAPATETSDDDWDMGPLNVTHSLQNRRWKEPCVAYTESHDQDCHRRRQDPGVLAHGRDAEMYTHMSTMSPPSMVVDRGLALHKMMRLVTMGLGGEGWLCFMGNEFGHPEWVDFPTEANGWSYQHCRRRFDLAGEDHLKYKFFEAFDVLMCALENRFKFLASDQQFCSKKDDQGDKVIVFERGDLLFVFNFHPCNSYTDYRIGHPWNEGLRVLLDSDEGRFGGHCRLEWGHTNSAPPGQAWDNRYHSTQLYIPSRTVQVLCRESLIQGGVTIRLAAVSPTDVWPFPKDRPAPPRRGRPGGQGGRRAEVRRRGQREVPGRFRGGLQGLPCHGGRQGGSADVRARAVQGVLPWRVHGRRPGQHDVPGRRGLRDARARRSRGPGLHGGPGRSPEDGRSSRRPAPPPTRCCRPPRWRPSRCRRPTICRR</sequence>